<gene>
    <name evidence="1" type="ORF">GGP99_002865</name>
</gene>
<name>A0AAW5PA09_9BACT</name>
<proteinExistence type="predicted"/>
<dbReference type="AlphaFoldDB" id="A0AAW5PA09"/>
<dbReference type="EMBL" id="JANTZM010000015">
    <property type="protein sequence ID" value="MCS4158882.1"/>
    <property type="molecule type" value="Genomic_DNA"/>
</dbReference>
<evidence type="ECO:0000313" key="2">
    <source>
        <dbReference type="Proteomes" id="UP001155110"/>
    </source>
</evidence>
<dbReference type="Proteomes" id="UP001155110">
    <property type="component" value="Unassembled WGS sequence"/>
</dbReference>
<evidence type="ECO:0000313" key="1">
    <source>
        <dbReference type="EMBL" id="MCS4158882.1"/>
    </source>
</evidence>
<reference evidence="1" key="1">
    <citation type="submission" date="2022-08" db="EMBL/GenBank/DDBJ databases">
        <title>Genomic Encyclopedia of Type Strains, Phase V (KMG-V): Genome sequencing to study the core and pangenomes of soil and plant-associated prokaryotes.</title>
        <authorList>
            <person name="Whitman W."/>
        </authorList>
    </citation>
    <scope>NUCLEOTIDE SEQUENCE</scope>
    <source>
        <strain evidence="1">SP3002</strain>
    </source>
</reference>
<comment type="caution">
    <text evidence="1">The sequence shown here is derived from an EMBL/GenBank/DDBJ whole genome shotgun (WGS) entry which is preliminary data.</text>
</comment>
<sequence>MRRRSRGACLLASWFPVERSLLAKELVNRTASSPPRVLARVQIPTASGLLLVGVRAETPTGRIHIRVGANLARGSLEWSNSPMAVGWGDAADAGNLLLLRAPAVEALAVDALAVDALNAPLEDSSSCGVSQNLAYAKGSHGPPRGDLEGPALALPKDGKFRHGYRACGTPVLKLRGLKITDFSADRESRWSIVLNLPFFGVLGLQKAAHY</sequence>
<organism evidence="1 2">
    <name type="scientific">Salinibacter ruber</name>
    <dbReference type="NCBI Taxonomy" id="146919"/>
    <lineage>
        <taxon>Bacteria</taxon>
        <taxon>Pseudomonadati</taxon>
        <taxon>Rhodothermota</taxon>
        <taxon>Rhodothermia</taxon>
        <taxon>Rhodothermales</taxon>
        <taxon>Salinibacteraceae</taxon>
        <taxon>Salinibacter</taxon>
    </lineage>
</organism>
<accession>A0AAW5PA09</accession>
<protein>
    <submittedName>
        <fullName evidence="1">Uncharacterized protein</fullName>
    </submittedName>
</protein>